<comment type="function">
    <text evidence="1">Involved in the import of queuosine (Q) precursors, required for Q precursor salvage.</text>
</comment>
<comment type="subcellular location">
    <subcellularLocation>
        <location evidence="1">Cell inner membrane</location>
        <topology evidence="1">Multi-pass membrane protein</topology>
    </subcellularLocation>
</comment>
<evidence type="ECO:0000313" key="2">
    <source>
        <dbReference type="EMBL" id="MCE2595761.1"/>
    </source>
</evidence>
<dbReference type="NCBIfam" id="TIGR00697">
    <property type="entry name" value="queuosine precursor transporter"/>
    <property type="match status" value="1"/>
</dbReference>
<keyword evidence="1" id="KW-1133">Transmembrane helix</keyword>
<dbReference type="PANTHER" id="PTHR34300">
    <property type="entry name" value="QUEUOSINE PRECURSOR TRANSPORTER-RELATED"/>
    <property type="match status" value="1"/>
</dbReference>
<gene>
    <name evidence="2" type="ORF">K6Y31_13195</name>
</gene>
<feature type="transmembrane region" description="Helical" evidence="1">
    <location>
        <begin position="139"/>
        <end position="163"/>
    </location>
</feature>
<accession>A0ABS8WDC7</accession>
<evidence type="ECO:0000256" key="1">
    <source>
        <dbReference type="HAMAP-Rule" id="MF_02088"/>
    </source>
</evidence>
<evidence type="ECO:0000313" key="3">
    <source>
        <dbReference type="Proteomes" id="UP001201273"/>
    </source>
</evidence>
<dbReference type="PANTHER" id="PTHR34300:SF1">
    <property type="entry name" value="QUEUOSINE PRECURSOR TRANSPORTER"/>
    <property type="match status" value="1"/>
</dbReference>
<keyword evidence="1" id="KW-0813">Transport</keyword>
<dbReference type="Proteomes" id="UP001201273">
    <property type="component" value="Unassembled WGS sequence"/>
</dbReference>
<comment type="similarity">
    <text evidence="1">Belongs to the vitamin uptake transporter (VUT/ECF) (TC 2.A.88) family. Q precursor transporter subfamily.</text>
</comment>
<dbReference type="InterPro" id="IPR003744">
    <property type="entry name" value="YhhQ"/>
</dbReference>
<protein>
    <recommendedName>
        <fullName evidence="1">Probable queuosine precursor transporter</fullName>
        <shortName evidence="1">Q precursor transporter</shortName>
    </recommendedName>
</protein>
<dbReference type="NCBIfam" id="NF008406">
    <property type="entry name" value="PRK11212.1"/>
    <property type="match status" value="1"/>
</dbReference>
<proteinExistence type="inferred from homology"/>
<keyword evidence="3" id="KW-1185">Reference proteome</keyword>
<feature type="transmembrane region" description="Helical" evidence="1">
    <location>
        <begin position="71"/>
        <end position="91"/>
    </location>
</feature>
<organism evidence="2 3">
    <name type="scientific">Motilimonas cestriensis</name>
    <dbReference type="NCBI Taxonomy" id="2742685"/>
    <lineage>
        <taxon>Bacteria</taxon>
        <taxon>Pseudomonadati</taxon>
        <taxon>Pseudomonadota</taxon>
        <taxon>Gammaproteobacteria</taxon>
        <taxon>Alteromonadales</taxon>
        <taxon>Alteromonadales genera incertae sedis</taxon>
        <taxon>Motilimonas</taxon>
    </lineage>
</organism>
<dbReference type="EMBL" id="JAIMJA010000013">
    <property type="protein sequence ID" value="MCE2595761.1"/>
    <property type="molecule type" value="Genomic_DNA"/>
</dbReference>
<feature type="transmembrane region" description="Helical" evidence="1">
    <location>
        <begin position="43"/>
        <end position="64"/>
    </location>
</feature>
<keyword evidence="1" id="KW-0812">Transmembrane</keyword>
<feature type="transmembrane region" description="Helical" evidence="1">
    <location>
        <begin position="183"/>
        <end position="202"/>
    </location>
</feature>
<reference evidence="2 3" key="1">
    <citation type="journal article" date="2022" name="Environ. Microbiol. Rep.">
        <title>Eco-phylogenetic analyses reveal divergent evolution of vitamin B12 metabolism in the marine bacterial family 'Psychromonadaceae'.</title>
        <authorList>
            <person name="Jin X."/>
            <person name="Yang Y."/>
            <person name="Cao H."/>
            <person name="Gao B."/>
            <person name="Zhao Z."/>
        </authorList>
    </citation>
    <scope>NUCLEOTIDE SEQUENCE [LARGE SCALE GENOMIC DNA]</scope>
    <source>
        <strain evidence="2 3">MKS20</strain>
    </source>
</reference>
<dbReference type="Pfam" id="PF02592">
    <property type="entry name" value="Vut_1"/>
    <property type="match status" value="1"/>
</dbReference>
<keyword evidence="1" id="KW-0472">Membrane</keyword>
<keyword evidence="1" id="KW-0997">Cell inner membrane</keyword>
<feature type="transmembrane region" description="Helical" evidence="1">
    <location>
        <begin position="107"/>
        <end position="127"/>
    </location>
</feature>
<name>A0ABS8WDC7_9GAMM</name>
<dbReference type="HAMAP" id="MF_02088">
    <property type="entry name" value="Q_prec_transport"/>
    <property type="match status" value="1"/>
</dbReference>
<keyword evidence="1" id="KW-1003">Cell membrane</keyword>
<dbReference type="RefSeq" id="WP_233053432.1">
    <property type="nucleotide sequence ID" value="NZ_JAIMJA010000013.1"/>
</dbReference>
<comment type="caution">
    <text evidence="2">The sequence shown here is derived from an EMBL/GenBank/DDBJ whole genome shotgun (WGS) entry which is preliminary data.</text>
</comment>
<sequence length="229" mass="25656">MKTTTLMQAKFALLVLSLFHIAVIASSNYLVQLPVTILGMHTTWGAFTFPFIFLATDLTVRIFGAALARKIIFVVMLPALVISYLLSVIFFNGDYQGVAGLAEFNTFVARIALASFLAYCLGQLLDISVFNRLRQLRQWWIAPVASTILGNLLDTLIFFFVAFYQSSDAFMAEHWFAIALADYGFKLLISILVFLPFYGVILSKMQKYLINSGRLCDQTKDGMAEVLAR</sequence>